<dbReference type="GeneID" id="36536176"/>
<keyword evidence="5" id="KW-1185">Reference proteome</keyword>
<dbReference type="SFLD" id="SFLDS00036">
    <property type="entry name" value="Aromatic_Prenyltransferase"/>
    <property type="match status" value="1"/>
</dbReference>
<feature type="binding site" evidence="3">
    <location>
        <position position="275"/>
    </location>
    <ligand>
        <name>dimethylallyl diphosphate</name>
        <dbReference type="ChEBI" id="CHEBI:57623"/>
    </ligand>
</feature>
<proteinExistence type="inferred from homology"/>
<dbReference type="OMA" id="CAFRITV"/>
<evidence type="ECO:0000256" key="2">
    <source>
        <dbReference type="ARBA" id="ARBA00022679"/>
    </source>
</evidence>
<dbReference type="SFLD" id="SFLDG01162">
    <property type="entry name" value="I"/>
    <property type="match status" value="1"/>
</dbReference>
<feature type="binding site" evidence="3">
    <location>
        <position position="277"/>
    </location>
    <ligand>
        <name>dimethylallyl diphosphate</name>
        <dbReference type="ChEBI" id="CHEBI:57623"/>
    </ligand>
</feature>
<comment type="caution">
    <text evidence="4">The sequence shown here is derived from an EMBL/GenBank/DDBJ whole genome shotgun (WGS) entry which is preliminary data.</text>
</comment>
<evidence type="ECO:0000313" key="5">
    <source>
        <dbReference type="Proteomes" id="UP000234474"/>
    </source>
</evidence>
<dbReference type="VEuPathDB" id="FungiDB:P174DRAFT_449453"/>
<dbReference type="CDD" id="cd13929">
    <property type="entry name" value="PT-DMATS_CymD"/>
    <property type="match status" value="1"/>
</dbReference>
<organism evidence="4 5">
    <name type="scientific">Aspergillus novofumigatus (strain IBT 16806)</name>
    <dbReference type="NCBI Taxonomy" id="1392255"/>
    <lineage>
        <taxon>Eukaryota</taxon>
        <taxon>Fungi</taxon>
        <taxon>Dikarya</taxon>
        <taxon>Ascomycota</taxon>
        <taxon>Pezizomycotina</taxon>
        <taxon>Eurotiomycetes</taxon>
        <taxon>Eurotiomycetidae</taxon>
        <taxon>Eurotiales</taxon>
        <taxon>Aspergillaceae</taxon>
        <taxon>Aspergillus</taxon>
        <taxon>Aspergillus subgen. Fumigati</taxon>
    </lineage>
</organism>
<dbReference type="RefSeq" id="XP_024683523.1">
    <property type="nucleotide sequence ID" value="XM_024828850.1"/>
</dbReference>
<evidence type="ECO:0000256" key="1">
    <source>
        <dbReference type="ARBA" id="ARBA00010209"/>
    </source>
</evidence>
<dbReference type="PIRSF" id="PIRSF000509">
    <property type="entry name" value="Trp_DMAT"/>
    <property type="match status" value="1"/>
</dbReference>
<name>A0A2I1CBA9_ASPN1</name>
<dbReference type="PANTHER" id="PTHR40627">
    <property type="entry name" value="INDOLE PRENYLTRANSFERASE TDIB-RELATED"/>
    <property type="match status" value="1"/>
</dbReference>
<protein>
    <submittedName>
        <fullName evidence="4">Aromatic prenyltransferase</fullName>
    </submittedName>
</protein>
<feature type="binding site" evidence="3">
    <location>
        <position position="208"/>
    </location>
    <ligand>
        <name>dimethylallyl diphosphate</name>
        <dbReference type="ChEBI" id="CHEBI:57623"/>
    </ligand>
</feature>
<dbReference type="EMBL" id="MSZS01000003">
    <property type="protein sequence ID" value="PKX94928.1"/>
    <property type="molecule type" value="Genomic_DNA"/>
</dbReference>
<dbReference type="InterPro" id="IPR033964">
    <property type="entry name" value="ABBA"/>
</dbReference>
<dbReference type="PANTHER" id="PTHR40627:SF3">
    <property type="entry name" value="PRENYLTRANSFERASE ASQH2-RELATED"/>
    <property type="match status" value="1"/>
</dbReference>
<feature type="binding site" evidence="3">
    <location>
        <position position="279"/>
    </location>
    <ligand>
        <name>dimethylallyl diphosphate</name>
        <dbReference type="ChEBI" id="CHEBI:57623"/>
    </ligand>
</feature>
<sequence>MTFVITDPSQPFKTMFESTHGDRHEEPWKVLSRYLPSQSCDHQLWWERLAPVIGSSLGLTDYGLGAQYRNLLLIYSIVIPSLGPFPNKNGAKSTWIDCMANNAGPLDVSVNYQQGSKCAFRITVEPVGLHAGDQSDIINELAPKSLLQNLNHIQPDIDFTWFDHLDRTLILNTQQARQYWSLMEHLPCKSQTVIGLDLHEDSFTVKPYLSPLLNAAATGDNFLRVMFDNLRDLCSTSNLKLGLSKVEEYLSSTTHKIQGEKTYLSFDCKSPAQSRIKIYSAVDGLDIDNGFRIVEKMWNRIYRCQMPAAKSREFLTVNFNWEVSPKDGNVAPKAYFLVSDDYDKHISLAVIDLFQELGWEDHIHRHKALEKVAYSAHDLEGRTDIYVWLAFAYSTGSGPYVTVYTNPLARRV</sequence>
<dbReference type="GO" id="GO:0016765">
    <property type="term" value="F:transferase activity, transferring alkyl or aryl (other than methyl) groups"/>
    <property type="evidence" value="ECO:0007669"/>
    <property type="project" value="InterPro"/>
</dbReference>
<keyword evidence="2 4" id="KW-0808">Transferase</keyword>
<dbReference type="NCBIfam" id="TIGR03429">
    <property type="entry name" value="arom_pren_DMATS"/>
    <property type="match status" value="1"/>
</dbReference>
<reference evidence="5" key="1">
    <citation type="journal article" date="2018" name="Proc. Natl. Acad. Sci. U.S.A.">
        <title>Linking secondary metabolites to gene clusters through genome sequencing of six diverse Aspergillus species.</title>
        <authorList>
            <person name="Kaerboelling I."/>
            <person name="Vesth T.C."/>
            <person name="Frisvad J.C."/>
            <person name="Nybo J.L."/>
            <person name="Theobald S."/>
            <person name="Kuo A."/>
            <person name="Bowyer P."/>
            <person name="Matsuda Y."/>
            <person name="Mondo S."/>
            <person name="Lyhne E.K."/>
            <person name="Kogle M.E."/>
            <person name="Clum A."/>
            <person name="Lipzen A."/>
            <person name="Salamov A."/>
            <person name="Ngan C.Y."/>
            <person name="Daum C."/>
            <person name="Chiniquy J."/>
            <person name="Barry K."/>
            <person name="LaButti K."/>
            <person name="Haridas S."/>
            <person name="Simmons B.A."/>
            <person name="Magnuson J.K."/>
            <person name="Mortensen U.H."/>
            <person name="Larsen T.O."/>
            <person name="Grigoriev I.V."/>
            <person name="Baker S.E."/>
            <person name="Andersen M.R."/>
        </authorList>
    </citation>
    <scope>NUCLEOTIDE SEQUENCE [LARGE SCALE GENOMIC DNA]</scope>
    <source>
        <strain evidence="5">IBT 16806</strain>
    </source>
</reference>
<dbReference type="InterPro" id="IPR012148">
    <property type="entry name" value="ABBA_DMATS-like"/>
</dbReference>
<dbReference type="InterPro" id="IPR017795">
    <property type="entry name" value="ABBA_NscD-like"/>
</dbReference>
<dbReference type="AlphaFoldDB" id="A0A2I1CBA9"/>
<dbReference type="Pfam" id="PF11991">
    <property type="entry name" value="Trp_DMAT"/>
    <property type="match status" value="2"/>
</dbReference>
<evidence type="ECO:0000256" key="3">
    <source>
        <dbReference type="PIRSR" id="PIRSR000509-1"/>
    </source>
</evidence>
<feature type="binding site" evidence="3">
    <location>
        <position position="121"/>
    </location>
    <ligand>
        <name>dimethylallyl diphosphate</name>
        <dbReference type="ChEBI" id="CHEBI:57623"/>
    </ligand>
</feature>
<dbReference type="GO" id="GO:0009820">
    <property type="term" value="P:alkaloid metabolic process"/>
    <property type="evidence" value="ECO:0007669"/>
    <property type="project" value="InterPro"/>
</dbReference>
<dbReference type="OrthoDB" id="3354387at2759"/>
<comment type="similarity">
    <text evidence="1">Belongs to the tryptophan dimethylallyltransferase family.</text>
</comment>
<accession>A0A2I1CBA9</accession>
<gene>
    <name evidence="4" type="ORF">P174DRAFT_449453</name>
</gene>
<evidence type="ECO:0000313" key="4">
    <source>
        <dbReference type="EMBL" id="PKX94928.1"/>
    </source>
</evidence>
<dbReference type="Proteomes" id="UP000234474">
    <property type="component" value="Unassembled WGS sequence"/>
</dbReference>
<feature type="binding site" evidence="3">
    <location>
        <position position="206"/>
    </location>
    <ligand>
        <name>dimethylallyl diphosphate</name>
        <dbReference type="ChEBI" id="CHEBI:57623"/>
    </ligand>
</feature>
<feature type="binding site" evidence="3">
    <location>
        <position position="335"/>
    </location>
    <ligand>
        <name>dimethylallyl diphosphate</name>
        <dbReference type="ChEBI" id="CHEBI:57623"/>
    </ligand>
</feature>